<feature type="region of interest" description="Disordered" evidence="2">
    <location>
        <begin position="89"/>
        <end position="257"/>
    </location>
</feature>
<evidence type="ECO:0000259" key="5">
    <source>
        <dbReference type="PROSITE" id="PS50219"/>
    </source>
</evidence>
<dbReference type="PROSITE" id="PS50219">
    <property type="entry name" value="CNH"/>
    <property type="match status" value="1"/>
</dbReference>
<feature type="region of interest" description="Disordered" evidence="2">
    <location>
        <begin position="17"/>
        <end position="37"/>
    </location>
</feature>
<dbReference type="InterPro" id="IPR001849">
    <property type="entry name" value="PH_domain"/>
</dbReference>
<dbReference type="InterPro" id="IPR057283">
    <property type="entry name" value="RGF3_WH"/>
</dbReference>
<organism evidence="6 7">
    <name type="scientific">Komagataella pastoris</name>
    <name type="common">Yeast</name>
    <name type="synonym">Pichia pastoris</name>
    <dbReference type="NCBI Taxonomy" id="4922"/>
    <lineage>
        <taxon>Eukaryota</taxon>
        <taxon>Fungi</taxon>
        <taxon>Dikarya</taxon>
        <taxon>Ascomycota</taxon>
        <taxon>Saccharomycotina</taxon>
        <taxon>Pichiomycetes</taxon>
        <taxon>Pichiales</taxon>
        <taxon>Pichiaceae</taxon>
        <taxon>Komagataella</taxon>
    </lineage>
</organism>
<proteinExistence type="predicted"/>
<evidence type="ECO:0000313" key="6">
    <source>
        <dbReference type="EMBL" id="ANZ75683.1"/>
    </source>
</evidence>
<dbReference type="PROSITE" id="PS50010">
    <property type="entry name" value="DH_2"/>
    <property type="match status" value="1"/>
</dbReference>
<dbReference type="InterPro" id="IPR011993">
    <property type="entry name" value="PH-like_dom_sf"/>
</dbReference>
<feature type="compositionally biased region" description="Polar residues" evidence="2">
    <location>
        <begin position="202"/>
        <end position="218"/>
    </location>
</feature>
<dbReference type="Gene3D" id="2.30.29.30">
    <property type="entry name" value="Pleckstrin-homology domain (PH domain)/Phosphotyrosine-binding domain (PTB)"/>
    <property type="match status" value="1"/>
</dbReference>
<dbReference type="GO" id="GO:0005085">
    <property type="term" value="F:guanyl-nucleotide exchange factor activity"/>
    <property type="evidence" value="ECO:0007669"/>
    <property type="project" value="UniProtKB-KW"/>
</dbReference>
<accession>A0A1B2JCA9</accession>
<name>A0A1B2JCA9_PICPA</name>
<dbReference type="InterPro" id="IPR001180">
    <property type="entry name" value="CNH_dom"/>
</dbReference>
<dbReference type="Gene3D" id="1.20.900.10">
    <property type="entry name" value="Dbl homology (DH) domain"/>
    <property type="match status" value="1"/>
</dbReference>
<dbReference type="PANTHER" id="PTHR46572:SF1">
    <property type="entry name" value="RHO1 GUANINE NUCLEOTIDE EXCHANGE FACTOR TUS1"/>
    <property type="match status" value="1"/>
</dbReference>
<feature type="compositionally biased region" description="Basic and acidic residues" evidence="2">
    <location>
        <begin position="227"/>
        <end position="238"/>
    </location>
</feature>
<evidence type="ECO:0000259" key="3">
    <source>
        <dbReference type="PROSITE" id="PS50003"/>
    </source>
</evidence>
<keyword evidence="7" id="KW-1185">Reference proteome</keyword>
<dbReference type="Pfam" id="PF23582">
    <property type="entry name" value="WHD_RGF3"/>
    <property type="match status" value="1"/>
</dbReference>
<dbReference type="PANTHER" id="PTHR46572">
    <property type="entry name" value="RHO1 GDP-GTP EXCHANGE PROTEIN 1-RELATED"/>
    <property type="match status" value="1"/>
</dbReference>
<dbReference type="EMBL" id="CP014585">
    <property type="protein sequence ID" value="ANZ75683.1"/>
    <property type="molecule type" value="Genomic_DNA"/>
</dbReference>
<reference evidence="6 7" key="1">
    <citation type="submission" date="2016-02" db="EMBL/GenBank/DDBJ databases">
        <title>Comparative genomic and transcriptomic foundation for Pichia pastoris.</title>
        <authorList>
            <person name="Love K.R."/>
            <person name="Shah K.A."/>
            <person name="Whittaker C.A."/>
            <person name="Wu J."/>
            <person name="Bartlett M.C."/>
            <person name="Ma D."/>
            <person name="Leeson R.L."/>
            <person name="Priest M."/>
            <person name="Young S.K."/>
            <person name="Love J.C."/>
        </authorList>
    </citation>
    <scope>NUCLEOTIDE SEQUENCE [LARGE SCALE GENOMIC DNA]</scope>
    <source>
        <strain evidence="6 7">ATCC 28485</strain>
    </source>
</reference>
<dbReference type="OrthoDB" id="660555at2759"/>
<feature type="domain" description="PH" evidence="3">
    <location>
        <begin position="701"/>
        <end position="816"/>
    </location>
</feature>
<evidence type="ECO:0000259" key="4">
    <source>
        <dbReference type="PROSITE" id="PS50010"/>
    </source>
</evidence>
<protein>
    <submittedName>
        <fullName evidence="6">BA75_02579T0</fullName>
    </submittedName>
</protein>
<dbReference type="Pfam" id="PF00780">
    <property type="entry name" value="CNH"/>
    <property type="match status" value="1"/>
</dbReference>
<sequence length="1208" mass="138897">MDYRYELDISWLKQSSPEQAKHNDYITDTPPALPEKPPRHFLEAIRKESISNDLLLHDLESASFKNPLKGPRILPQEPYNIKTQPLKVPSQMKLPNPLPISPNAMNPIQQPLQSLNSPQHVYSPPKLPTLPQLPLKMLRSESPPHISDMYTKPLPKTPMERDRSSVRVLPPEPLSSERRKSLSPLRVETSDSFGVFGRKSSPLKSTPTESPSKRSWPSPTKIYQKLTPERSFRNRDSYSSDEDESTPNEQFAFPNDIEIYPEETNLDDTLDEITYLLEENRLNPSQTLPELPFTPNSLLPSDFDALEYSNLLSSIWDWCIRLFEKNSKKLPNYNDLFKCLYLLLNYWFPTLSHYYLEEQAGLILQELTLQGALSLSEDNLQIIPNYDAYVNGVILGLVCCYGQHYDNGDYSQCYRPSCAYGKNTFNIQLSKPPIDKVDSSLPVQERIILYTSGSWDDFWGVSLEQVKELPPKTYELQATIFELILSELRTARNAKILTDVYSSKFQKEHPSIIKKGERIYEGLFRPLQVWNDVHRQYLVDPLLGVIKSQGKFISKFASIYIQWATRAEPVSIAYVSKSFLSLKILEAEKKRPGSKLIKWFEDISRGIQSSLIDDYSMIIRAPIFRPIKLQPTIERILKLTNDSDPEKAELAKALNMSRTLMRNVENAVNVLDSQHSIGILKRELDSKHSIDYLNLDRKGRYVAESGDVKRKSIIDKSSYHLILLDNYLLITERITDDPVKKFKIVESPIPVEYLLFRAKDKEPSSNSQGQPNAALDEADQFSFKIKQLGSDTSHTFYTQTREDRNKWLFSISTVKQRLSEKVKRYEPFSLSVVSDREFTYSQSDIVDKINPLPKDGALDVALRSIEDYDDTSTKMQSNVLSACSFRYNNQDYVFLGLSLAGYVSLKGQPNSARRLLELSNIKQCAVLEEYDLLIVLSDKKLLYFNLTDVMKVYFGASHSVEGNRFSRQGVSFFAVARNYENTTMIFFMKPKARISNFKILIPIRDSVSKKFDYFLEHKKFCVDCDTYKMTLFRNSFVVHTSKGFELMSLSVLKPHSIPVLHYSDLFVDNHTSGNYSSVKKRLNSTHLKPVGIFRLYTSGKFLLVYSQFAVFVNRESEIVGECIEFQFKCKSAALDHDYLIVTNDQVIEVWMIGDDDAKIVQFFTGENVVLLDDTPGEAMVSMTHPKHPERQLVLSFCLKHQFKRVDQH</sequence>
<gene>
    <name evidence="6" type="primary">TUS1</name>
    <name evidence="6" type="ORF">ATY40_BA7502579</name>
</gene>
<feature type="domain" description="DH" evidence="4">
    <location>
        <begin position="475"/>
        <end position="667"/>
    </location>
</feature>
<dbReference type="Proteomes" id="UP000094565">
    <property type="component" value="Chromosome 2"/>
</dbReference>
<feature type="domain" description="CNH" evidence="5">
    <location>
        <begin position="876"/>
        <end position="1178"/>
    </location>
</feature>
<dbReference type="SUPFAM" id="SSF48065">
    <property type="entry name" value="DBL homology domain (DH-domain)"/>
    <property type="match status" value="1"/>
</dbReference>
<dbReference type="InterPro" id="IPR052233">
    <property type="entry name" value="Rho-type_GEFs"/>
</dbReference>
<evidence type="ECO:0000313" key="7">
    <source>
        <dbReference type="Proteomes" id="UP000094565"/>
    </source>
</evidence>
<feature type="compositionally biased region" description="Polar residues" evidence="2">
    <location>
        <begin position="103"/>
        <end position="120"/>
    </location>
</feature>
<evidence type="ECO:0000256" key="2">
    <source>
        <dbReference type="SAM" id="MobiDB-lite"/>
    </source>
</evidence>
<dbReference type="InterPro" id="IPR000219">
    <property type="entry name" value="DH_dom"/>
</dbReference>
<dbReference type="SUPFAM" id="SSF50729">
    <property type="entry name" value="PH domain-like"/>
    <property type="match status" value="1"/>
</dbReference>
<keyword evidence="1" id="KW-0344">Guanine-nucleotide releasing factor</keyword>
<evidence type="ECO:0000256" key="1">
    <source>
        <dbReference type="ARBA" id="ARBA00022658"/>
    </source>
</evidence>
<dbReference type="AlphaFoldDB" id="A0A1B2JCA9"/>
<dbReference type="PROSITE" id="PS50003">
    <property type="entry name" value="PH_DOMAIN"/>
    <property type="match status" value="1"/>
</dbReference>
<dbReference type="InterPro" id="IPR035899">
    <property type="entry name" value="DBL_dom_sf"/>
</dbReference>